<evidence type="ECO:0000256" key="6">
    <source>
        <dbReference type="ARBA" id="ARBA00022989"/>
    </source>
</evidence>
<dbReference type="STRING" id="709881.SAMN04489832_7370"/>
<evidence type="ECO:0000256" key="2">
    <source>
        <dbReference type="ARBA" id="ARBA00009142"/>
    </source>
</evidence>
<evidence type="ECO:0000256" key="3">
    <source>
        <dbReference type="ARBA" id="ARBA00022448"/>
    </source>
</evidence>
<feature type="transmembrane region" description="Helical" evidence="8">
    <location>
        <begin position="161"/>
        <end position="178"/>
    </location>
</feature>
<evidence type="ECO:0000256" key="8">
    <source>
        <dbReference type="RuleBase" id="RU363041"/>
    </source>
</evidence>
<sequence>MPPSGLNGRLMSIAGRWSCVGDLRAGRLSARRPVRQSQRMVILLSAFGIVLLGAFAQAVSGFGYALVTVPLLAAAVDPRAAVVVSALTGIGLTVTAAIRERAHARWQVAAALTATALLGLPAGLLVLALAPERLLSALIAVVVLGCAALVWSRARIRTGRIGLGAIGVLVGVLTAATGTNGPPLVAAFQSLGYDPRTFRATLAATFSGTSLMGLTGFLLAGQIHADVVRISLVALPAVPLGWWLGNRLFHRIDPVVFRRIVLFGLLGSAGAALASMAG</sequence>
<comment type="subcellular location">
    <subcellularLocation>
        <location evidence="1 8">Cell membrane</location>
        <topology evidence="1 8">Multi-pass membrane protein</topology>
    </subcellularLocation>
</comment>
<feature type="transmembrane region" description="Helical" evidence="8">
    <location>
        <begin position="227"/>
        <end position="244"/>
    </location>
</feature>
<evidence type="ECO:0000256" key="7">
    <source>
        <dbReference type="ARBA" id="ARBA00023136"/>
    </source>
</evidence>
<evidence type="ECO:0000256" key="4">
    <source>
        <dbReference type="ARBA" id="ARBA00022475"/>
    </source>
</evidence>
<feature type="transmembrane region" description="Helical" evidence="8">
    <location>
        <begin position="110"/>
        <end position="129"/>
    </location>
</feature>
<dbReference type="Pfam" id="PF01925">
    <property type="entry name" value="TauE"/>
    <property type="match status" value="1"/>
</dbReference>
<keyword evidence="6 8" id="KW-1133">Transmembrane helix</keyword>
<feature type="transmembrane region" description="Helical" evidence="8">
    <location>
        <begin position="79"/>
        <end position="98"/>
    </location>
</feature>
<comment type="similarity">
    <text evidence="2 8">Belongs to the 4-toluene sulfonate uptake permease (TSUP) (TC 2.A.102) family.</text>
</comment>
<dbReference type="Proteomes" id="UP000185124">
    <property type="component" value="Unassembled WGS sequence"/>
</dbReference>
<feature type="transmembrane region" description="Helical" evidence="8">
    <location>
        <begin position="135"/>
        <end position="154"/>
    </location>
</feature>
<evidence type="ECO:0000313" key="10">
    <source>
        <dbReference type="Proteomes" id="UP000185124"/>
    </source>
</evidence>
<name>A0A1N6BFP6_9ACTN</name>
<evidence type="ECO:0000256" key="5">
    <source>
        <dbReference type="ARBA" id="ARBA00022692"/>
    </source>
</evidence>
<keyword evidence="7 8" id="KW-0472">Membrane</keyword>
<dbReference type="InterPro" id="IPR002781">
    <property type="entry name" value="TM_pro_TauE-like"/>
</dbReference>
<feature type="transmembrane region" description="Helical" evidence="8">
    <location>
        <begin position="41"/>
        <end position="67"/>
    </location>
</feature>
<keyword evidence="4 8" id="KW-1003">Cell membrane</keyword>
<organism evidence="9 10">
    <name type="scientific">Micromonospora cremea</name>
    <dbReference type="NCBI Taxonomy" id="709881"/>
    <lineage>
        <taxon>Bacteria</taxon>
        <taxon>Bacillati</taxon>
        <taxon>Actinomycetota</taxon>
        <taxon>Actinomycetes</taxon>
        <taxon>Micromonosporales</taxon>
        <taxon>Micromonosporaceae</taxon>
        <taxon>Micromonospora</taxon>
    </lineage>
</organism>
<proteinExistence type="inferred from homology"/>
<evidence type="ECO:0000256" key="1">
    <source>
        <dbReference type="ARBA" id="ARBA00004651"/>
    </source>
</evidence>
<reference evidence="10" key="1">
    <citation type="submission" date="2016-12" db="EMBL/GenBank/DDBJ databases">
        <authorList>
            <person name="Varghese N."/>
            <person name="Submissions S."/>
        </authorList>
    </citation>
    <scope>NUCLEOTIDE SEQUENCE [LARGE SCALE GENOMIC DNA]</scope>
    <source>
        <strain evidence="10">DSM 45599</strain>
    </source>
</reference>
<keyword evidence="3" id="KW-0813">Transport</keyword>
<dbReference type="GO" id="GO:0005886">
    <property type="term" value="C:plasma membrane"/>
    <property type="evidence" value="ECO:0007669"/>
    <property type="project" value="UniProtKB-SubCell"/>
</dbReference>
<dbReference type="PANTHER" id="PTHR30269:SF37">
    <property type="entry name" value="MEMBRANE TRANSPORTER PROTEIN"/>
    <property type="match status" value="1"/>
</dbReference>
<gene>
    <name evidence="9" type="ORF">SAMN04489832_7370</name>
</gene>
<feature type="transmembrane region" description="Helical" evidence="8">
    <location>
        <begin position="198"/>
        <end position="220"/>
    </location>
</feature>
<dbReference type="PANTHER" id="PTHR30269">
    <property type="entry name" value="TRANSMEMBRANE PROTEIN YFCA"/>
    <property type="match status" value="1"/>
</dbReference>
<feature type="transmembrane region" description="Helical" evidence="8">
    <location>
        <begin position="256"/>
        <end position="277"/>
    </location>
</feature>
<evidence type="ECO:0000313" key="9">
    <source>
        <dbReference type="EMBL" id="SIN45005.1"/>
    </source>
</evidence>
<accession>A0A1N6BFP6</accession>
<keyword evidence="5 8" id="KW-0812">Transmembrane</keyword>
<protein>
    <recommendedName>
        <fullName evidence="8">Probable membrane transporter protein</fullName>
    </recommendedName>
</protein>
<dbReference type="InterPro" id="IPR052017">
    <property type="entry name" value="TSUP"/>
</dbReference>
<keyword evidence="10" id="KW-1185">Reference proteome</keyword>
<dbReference type="AlphaFoldDB" id="A0A1N6BFP6"/>
<dbReference type="EMBL" id="FSQT01000002">
    <property type="protein sequence ID" value="SIN45005.1"/>
    <property type="molecule type" value="Genomic_DNA"/>
</dbReference>